<dbReference type="EMBL" id="JAYWLC010000016">
    <property type="protein sequence ID" value="MER5173193.1"/>
    <property type="molecule type" value="Genomic_DNA"/>
</dbReference>
<keyword evidence="2" id="KW-0659">Purine metabolism</keyword>
<evidence type="ECO:0000256" key="3">
    <source>
        <dbReference type="ARBA" id="ARBA00023239"/>
    </source>
</evidence>
<dbReference type="InterPro" id="IPR007247">
    <property type="entry name" value="Ureidogly_lyase"/>
</dbReference>
<evidence type="ECO:0000256" key="2">
    <source>
        <dbReference type="ARBA" id="ARBA00022631"/>
    </source>
</evidence>
<gene>
    <name evidence="5" type="ORF">VSX56_15595</name>
</gene>
<dbReference type="Pfam" id="PF04115">
    <property type="entry name" value="Ureidogly_lyase"/>
    <property type="match status" value="1"/>
</dbReference>
<dbReference type="Proteomes" id="UP001438953">
    <property type="component" value="Unassembled WGS sequence"/>
</dbReference>
<dbReference type="CDD" id="cd20298">
    <property type="entry name" value="cupin_UAH"/>
    <property type="match status" value="1"/>
</dbReference>
<dbReference type="EC" id="4.3.2.3" evidence="5"/>
<evidence type="ECO:0000256" key="4">
    <source>
        <dbReference type="ARBA" id="ARBA00047684"/>
    </source>
</evidence>
<reference evidence="5 6" key="1">
    <citation type="submission" date="2024-06" db="EMBL/GenBank/DDBJ databases">
        <title>Thioclava kandeliae sp. nov. from a rhizosphere soil sample of Kandelia candel in a mangrove.</title>
        <authorList>
            <person name="Mu T."/>
        </authorList>
    </citation>
    <scope>NUCLEOTIDE SEQUENCE [LARGE SCALE GENOMIC DNA]</scope>
    <source>
        <strain evidence="5 6">CPCC 100088</strain>
    </source>
</reference>
<evidence type="ECO:0000256" key="1">
    <source>
        <dbReference type="ARBA" id="ARBA00011738"/>
    </source>
</evidence>
<evidence type="ECO:0000313" key="5">
    <source>
        <dbReference type="EMBL" id="MER5173193.1"/>
    </source>
</evidence>
<name>A0ABV1SJX6_9RHOB</name>
<dbReference type="InterPro" id="IPR011051">
    <property type="entry name" value="RmlC_Cupin_sf"/>
</dbReference>
<sequence>MSLPASLPSLTEEAFAPYGKVIRHKGQERRAYFSSDIGDDVTGTSVTSWVSRIAAPLAEDMALTSFERHPHTDQLFVPLSGQRFLVVVCDDANGKPAADTARAFMAEPGTGVLFHRNIWHAGMQTFDAPAEFVVMMRKGLPDDDVFVDLDAPLPLATIASCATERAL</sequence>
<keyword evidence="6" id="KW-1185">Reference proteome</keyword>
<protein>
    <submittedName>
        <fullName evidence="5">Ureidoglycolate lyase</fullName>
        <ecNumber evidence="5">4.3.2.3</ecNumber>
    </submittedName>
</protein>
<dbReference type="Gene3D" id="2.60.120.480">
    <property type="entry name" value="Ureidoglycolate hydrolase"/>
    <property type="match status" value="1"/>
</dbReference>
<dbReference type="PANTHER" id="PTHR21221">
    <property type="entry name" value="UREIDOGLYCOLATE HYDROLASE"/>
    <property type="match status" value="1"/>
</dbReference>
<comment type="caution">
    <text evidence="5">The sequence shown here is derived from an EMBL/GenBank/DDBJ whole genome shotgun (WGS) entry which is preliminary data.</text>
</comment>
<dbReference type="RefSeq" id="WP_339114953.1">
    <property type="nucleotide sequence ID" value="NZ_JAYWLC010000016.1"/>
</dbReference>
<proteinExistence type="predicted"/>
<dbReference type="InterPro" id="IPR024060">
    <property type="entry name" value="Ureidoglycolate_lyase_dom_sf"/>
</dbReference>
<comment type="subunit">
    <text evidence="1">Homodimer.</text>
</comment>
<accession>A0ABV1SJX6</accession>
<comment type="catalytic activity">
    <reaction evidence="4">
        <text>(S)-ureidoglycolate = urea + glyoxylate</text>
        <dbReference type="Rhea" id="RHEA:11304"/>
        <dbReference type="ChEBI" id="CHEBI:16199"/>
        <dbReference type="ChEBI" id="CHEBI:36655"/>
        <dbReference type="ChEBI" id="CHEBI:57296"/>
        <dbReference type="EC" id="4.3.2.3"/>
    </reaction>
</comment>
<dbReference type="SUPFAM" id="SSF51182">
    <property type="entry name" value="RmlC-like cupins"/>
    <property type="match status" value="1"/>
</dbReference>
<evidence type="ECO:0000313" key="6">
    <source>
        <dbReference type="Proteomes" id="UP001438953"/>
    </source>
</evidence>
<dbReference type="PANTHER" id="PTHR21221:SF1">
    <property type="entry name" value="UREIDOGLYCOLATE LYASE"/>
    <property type="match status" value="1"/>
</dbReference>
<dbReference type="InterPro" id="IPR047233">
    <property type="entry name" value="UAH_cupin"/>
</dbReference>
<keyword evidence="3 5" id="KW-0456">Lyase</keyword>
<dbReference type="GO" id="GO:0050385">
    <property type="term" value="F:ureidoglycolate lyase activity"/>
    <property type="evidence" value="ECO:0007669"/>
    <property type="project" value="UniProtKB-EC"/>
</dbReference>
<organism evidence="5 6">
    <name type="scientific">Thioclava kandeliae</name>
    <dbReference type="NCBI Taxonomy" id="3070818"/>
    <lineage>
        <taxon>Bacteria</taxon>
        <taxon>Pseudomonadati</taxon>
        <taxon>Pseudomonadota</taxon>
        <taxon>Alphaproteobacteria</taxon>
        <taxon>Rhodobacterales</taxon>
        <taxon>Paracoccaceae</taxon>
        <taxon>Thioclava</taxon>
    </lineage>
</organism>